<dbReference type="EMBL" id="JAWDJX010000030">
    <property type="protein sequence ID" value="KAK3050658.1"/>
    <property type="molecule type" value="Genomic_DNA"/>
</dbReference>
<proteinExistence type="predicted"/>
<evidence type="ECO:0000313" key="3">
    <source>
        <dbReference type="Proteomes" id="UP001271007"/>
    </source>
</evidence>
<comment type="caution">
    <text evidence="2">The sequence shown here is derived from an EMBL/GenBank/DDBJ whole genome shotgun (WGS) entry which is preliminary data.</text>
</comment>
<evidence type="ECO:0000313" key="2">
    <source>
        <dbReference type="EMBL" id="KAK3050658.1"/>
    </source>
</evidence>
<keyword evidence="3" id="KW-1185">Reference proteome</keyword>
<accession>A0AAJ0G755</accession>
<evidence type="ECO:0000256" key="1">
    <source>
        <dbReference type="SAM" id="MobiDB-lite"/>
    </source>
</evidence>
<dbReference type="AlphaFoldDB" id="A0AAJ0G755"/>
<feature type="region of interest" description="Disordered" evidence="1">
    <location>
        <begin position="43"/>
        <end position="62"/>
    </location>
</feature>
<name>A0AAJ0G755_9PEZI</name>
<protein>
    <submittedName>
        <fullName evidence="2">Uncharacterized protein</fullName>
    </submittedName>
</protein>
<dbReference type="Proteomes" id="UP001271007">
    <property type="component" value="Unassembled WGS sequence"/>
</dbReference>
<gene>
    <name evidence="2" type="ORF">LTR09_008024</name>
</gene>
<sequence>MAASNDSFFLDAISHEAYEHEIDDHETANESRDETLIDLPATSADTEPSCASARDMSTPETPLLKDASPQAMFIFVIGDHRFSDSCELGILNEHPEALKAITSNPCLSTSAFLKPALQAAMAELQPSLMVPAAVRLTAISLRLVAGILPNHQSSHQGEVSGGIALPLALMHSIAVIHSCRPETTFQLDLSRILTRALDD</sequence>
<organism evidence="2 3">
    <name type="scientific">Extremus antarcticus</name>
    <dbReference type="NCBI Taxonomy" id="702011"/>
    <lineage>
        <taxon>Eukaryota</taxon>
        <taxon>Fungi</taxon>
        <taxon>Dikarya</taxon>
        <taxon>Ascomycota</taxon>
        <taxon>Pezizomycotina</taxon>
        <taxon>Dothideomycetes</taxon>
        <taxon>Dothideomycetidae</taxon>
        <taxon>Mycosphaerellales</taxon>
        <taxon>Extremaceae</taxon>
        <taxon>Extremus</taxon>
    </lineage>
</organism>
<reference evidence="2" key="1">
    <citation type="submission" date="2023-04" db="EMBL/GenBank/DDBJ databases">
        <title>Black Yeasts Isolated from many extreme environments.</title>
        <authorList>
            <person name="Coleine C."/>
            <person name="Stajich J.E."/>
            <person name="Selbmann L."/>
        </authorList>
    </citation>
    <scope>NUCLEOTIDE SEQUENCE</scope>
    <source>
        <strain evidence="2">CCFEE 5312</strain>
    </source>
</reference>